<accession>Q02BE9</accession>
<dbReference type="InterPro" id="IPR001173">
    <property type="entry name" value="Glyco_trans_2-like"/>
</dbReference>
<proteinExistence type="predicted"/>
<evidence type="ECO:0000259" key="1">
    <source>
        <dbReference type="Pfam" id="PF00535"/>
    </source>
</evidence>
<dbReference type="STRING" id="234267.Acid_0612"/>
<dbReference type="CAZy" id="GT2">
    <property type="family name" value="Glycosyltransferase Family 2"/>
</dbReference>
<gene>
    <name evidence="2" type="ordered locus">Acid_0612</name>
</gene>
<dbReference type="EMBL" id="CP000473">
    <property type="protein sequence ID" value="ABJ81617.1"/>
    <property type="molecule type" value="Genomic_DNA"/>
</dbReference>
<evidence type="ECO:0000313" key="2">
    <source>
        <dbReference type="EMBL" id="ABJ81617.1"/>
    </source>
</evidence>
<keyword evidence="2" id="KW-0808">Transferase</keyword>
<dbReference type="GO" id="GO:0016740">
    <property type="term" value="F:transferase activity"/>
    <property type="evidence" value="ECO:0007669"/>
    <property type="project" value="UniProtKB-KW"/>
</dbReference>
<name>Q02BE9_SOLUE</name>
<dbReference type="KEGG" id="sus:Acid_0612"/>
<dbReference type="HOGENOM" id="CLU_616624_0_0_0"/>
<dbReference type="OrthoDB" id="9785185at2"/>
<dbReference type="InParanoid" id="Q02BE9"/>
<dbReference type="InterPro" id="IPR050834">
    <property type="entry name" value="Glycosyltransf_2"/>
</dbReference>
<dbReference type="Gene3D" id="3.90.550.10">
    <property type="entry name" value="Spore Coat Polysaccharide Biosynthesis Protein SpsA, Chain A"/>
    <property type="match status" value="1"/>
</dbReference>
<feature type="domain" description="Glycosyltransferase 2-like" evidence="1">
    <location>
        <begin position="10"/>
        <end position="150"/>
    </location>
</feature>
<dbReference type="SUPFAM" id="SSF53448">
    <property type="entry name" value="Nucleotide-diphospho-sugar transferases"/>
    <property type="match status" value="1"/>
</dbReference>
<dbReference type="eggNOG" id="COG1215">
    <property type="taxonomic scope" value="Bacteria"/>
</dbReference>
<organism evidence="2">
    <name type="scientific">Solibacter usitatus (strain Ellin6076)</name>
    <dbReference type="NCBI Taxonomy" id="234267"/>
    <lineage>
        <taxon>Bacteria</taxon>
        <taxon>Pseudomonadati</taxon>
        <taxon>Acidobacteriota</taxon>
        <taxon>Terriglobia</taxon>
        <taxon>Bryobacterales</taxon>
        <taxon>Solibacteraceae</taxon>
        <taxon>Candidatus Solibacter</taxon>
    </lineage>
</organism>
<sequence length="444" mass="49143">MKTEVPVFLIVTPAFNSAGFIDETILSVVSQAGAFRIRYHVQDGGSTDGTVAALERWASRLGSGTFPLLCSGVEFTFRSEPDTGMYDAINRGFAHLNPAGAEHMTYINSDDRLFPGALQFAASVFGESPEIAWLGGRPCEMNEKGELMQIHEEQVYPTASLQAGLHDGRSLPFVMQEGTFWRSALWIKAGGFRTDLRQAGDWDLWRRFAAETSYYSVDVILAAHRRHEDQLTADKGVYYREVDQVSGDECVGLYASELTRFRAWEGDSEEDCEGRYFGRFLRFRPDARHAGGGRWVAAQRAYRTNLKSSIAVTNGFTNVTIPAEFDTGFGPTCDADLAHNLLSGFRVSTSATGSLRFHARRDGLHRIFLHLRNFDAGVRLTLCNRSRILLDAELPVTGYERDCLAIAESVFTQGPNVISIAFSGSDPRKVPVLIVASCEAMCTI</sequence>
<reference evidence="2" key="1">
    <citation type="submission" date="2006-10" db="EMBL/GenBank/DDBJ databases">
        <title>Complete sequence of Solibacter usitatus Ellin6076.</title>
        <authorList>
            <consortium name="US DOE Joint Genome Institute"/>
            <person name="Copeland A."/>
            <person name="Lucas S."/>
            <person name="Lapidus A."/>
            <person name="Barry K."/>
            <person name="Detter J.C."/>
            <person name="Glavina del Rio T."/>
            <person name="Hammon N."/>
            <person name="Israni S."/>
            <person name="Dalin E."/>
            <person name="Tice H."/>
            <person name="Pitluck S."/>
            <person name="Thompson L.S."/>
            <person name="Brettin T."/>
            <person name="Bruce D."/>
            <person name="Han C."/>
            <person name="Tapia R."/>
            <person name="Gilna P."/>
            <person name="Schmutz J."/>
            <person name="Larimer F."/>
            <person name="Land M."/>
            <person name="Hauser L."/>
            <person name="Kyrpides N."/>
            <person name="Mikhailova N."/>
            <person name="Janssen P.H."/>
            <person name="Kuske C.R."/>
            <person name="Richardson P."/>
        </authorList>
    </citation>
    <scope>NUCLEOTIDE SEQUENCE</scope>
    <source>
        <strain evidence="2">Ellin6076</strain>
    </source>
</reference>
<protein>
    <submittedName>
        <fullName evidence="2">Glycosyl transferase, family 2</fullName>
    </submittedName>
</protein>
<dbReference type="PANTHER" id="PTHR43685">
    <property type="entry name" value="GLYCOSYLTRANSFERASE"/>
    <property type="match status" value="1"/>
</dbReference>
<dbReference type="PANTHER" id="PTHR43685:SF11">
    <property type="entry name" value="GLYCOSYLTRANSFERASE TAGX-RELATED"/>
    <property type="match status" value="1"/>
</dbReference>
<dbReference type="InterPro" id="IPR029044">
    <property type="entry name" value="Nucleotide-diphossugar_trans"/>
</dbReference>
<dbReference type="AlphaFoldDB" id="Q02BE9"/>
<dbReference type="Pfam" id="PF00535">
    <property type="entry name" value="Glycos_transf_2"/>
    <property type="match status" value="1"/>
</dbReference>